<evidence type="ECO:0000259" key="1">
    <source>
        <dbReference type="Pfam" id="PF13274"/>
    </source>
</evidence>
<sequence>MRTVTQAKYSAQQIAQWFINWAYNDDDQDGDDLTNLKVQKLLYYAQGHYLARYGKPLFSEPIQAWAHGPVVPEVYREMKYSSDDLAPDSDYNWSLIDEDTASFLAGIWDTYGQYSAWKLRNMSHDTAPWKDRFNPDQKSTVIPNEAIRQYFSGIDTVASHQ</sequence>
<proteinExistence type="predicted"/>
<name>A0ABM8BBB8_9BIFI</name>
<dbReference type="InterPro" id="IPR025272">
    <property type="entry name" value="SocA_Panacea"/>
</dbReference>
<protein>
    <recommendedName>
        <fullName evidence="1">Antitoxin SocA-like Panacea domain-containing protein</fullName>
    </recommendedName>
</protein>
<gene>
    <name evidence="2" type="ORF">KIMH_02690</name>
</gene>
<evidence type="ECO:0000313" key="3">
    <source>
        <dbReference type="Proteomes" id="UP001321748"/>
    </source>
</evidence>
<reference evidence="2 3" key="1">
    <citation type="journal article" date="2023" name="Microbiol. Spectr.">
        <title>Symbiosis of Carpenter Bees with Uncharacterized Lactic Acid Bacteria Showing NAD Auxotrophy.</title>
        <authorList>
            <person name="Kawasaki S."/>
            <person name="Ozawa K."/>
            <person name="Mori T."/>
            <person name="Yamamoto A."/>
            <person name="Ito M."/>
            <person name="Ohkuma M."/>
            <person name="Sakamoto M."/>
            <person name="Matsutani M."/>
        </authorList>
    </citation>
    <scope>NUCLEOTIDE SEQUENCE [LARGE SCALE GENOMIC DNA]</scope>
    <source>
        <strain evidence="2 3">KimH</strain>
    </source>
</reference>
<dbReference type="Pfam" id="PF13274">
    <property type="entry name" value="SocA_Panacea"/>
    <property type="match status" value="1"/>
</dbReference>
<dbReference type="EMBL" id="AP026800">
    <property type="protein sequence ID" value="BDR54158.1"/>
    <property type="molecule type" value="Genomic_DNA"/>
</dbReference>
<organism evidence="2 3">
    <name type="scientific">Bombiscardovia apis</name>
    <dbReference type="NCBI Taxonomy" id="2932182"/>
    <lineage>
        <taxon>Bacteria</taxon>
        <taxon>Bacillati</taxon>
        <taxon>Actinomycetota</taxon>
        <taxon>Actinomycetes</taxon>
        <taxon>Bifidobacteriales</taxon>
        <taxon>Bifidobacteriaceae</taxon>
        <taxon>Bombiscardovia</taxon>
    </lineage>
</organism>
<dbReference type="Proteomes" id="UP001321748">
    <property type="component" value="Chromosome"/>
</dbReference>
<evidence type="ECO:0000313" key="2">
    <source>
        <dbReference type="EMBL" id="BDR54158.1"/>
    </source>
</evidence>
<accession>A0ABM8BBB8</accession>
<keyword evidence="3" id="KW-1185">Reference proteome</keyword>
<feature type="domain" description="Antitoxin SocA-like Panacea" evidence="1">
    <location>
        <begin position="38"/>
        <end position="130"/>
    </location>
</feature>